<evidence type="ECO:0000313" key="3">
    <source>
        <dbReference type="Proteomes" id="UP000253862"/>
    </source>
</evidence>
<sequence>MHSNLNEYISSPLFAAVANISSENIYIYVKDTDSKYVFLSKNMCNLNNIQYQEAIGKNDSYFKWGQKQANAFRNDDLFVLNNKKPHISKYLIPKGDEFLWIKTEKIPILNKDDEAIGILGIAQNISYQKMLQPRQAPSVKTSIVASRNPAVIVLELLEEYIRNNFKNQSNIYDEYSFIRNSFIKKLSCELVTKDEQQLHNAINLEKQLKETLSIFIDNRELIIIGTGKVKTKYYIYLIICLCFIELYKNKSLREKILINIDDNTIRLMINRAGEKHKLITENNHTNNKFITNYLTPDIINSLNLHLEIFAIEGLAAAINLIIDNQDIMYSD</sequence>
<protein>
    <submittedName>
        <fullName evidence="2">Diguanylate cyclase</fullName>
    </submittedName>
</protein>
<dbReference type="SUPFAM" id="SSF55785">
    <property type="entry name" value="PYP-like sensor domain (PAS domain)"/>
    <property type="match status" value="1"/>
</dbReference>
<dbReference type="InterPro" id="IPR035965">
    <property type="entry name" value="PAS-like_dom_sf"/>
</dbReference>
<gene>
    <name evidence="2" type="ORF">CGC43_04475</name>
</gene>
<reference evidence="2 3" key="1">
    <citation type="submission" date="2017-07" db="EMBL/GenBank/DDBJ databases">
        <title>Complete genome sequences and comparative analysis of the novel pathogen Francisella opportunistica.</title>
        <authorList>
            <person name="Dietrich E.A."/>
            <person name="Kingry L.C."/>
            <person name="Petersen J.M."/>
        </authorList>
    </citation>
    <scope>NUCLEOTIDE SEQUENCE [LARGE SCALE GENOMIC DNA]</scope>
    <source>
        <strain evidence="2 3">14-2155</strain>
    </source>
</reference>
<dbReference type="Gene3D" id="3.30.450.20">
    <property type="entry name" value="PAS domain"/>
    <property type="match status" value="1"/>
</dbReference>
<dbReference type="KEGG" id="foo:CGC45_04460"/>
<name>A0A345JRE3_9GAMM</name>
<proteinExistence type="predicted"/>
<dbReference type="RefSeq" id="WP_071629157.1">
    <property type="nucleotide sequence ID" value="NZ_CP022375.1"/>
</dbReference>
<evidence type="ECO:0000259" key="1">
    <source>
        <dbReference type="Pfam" id="PF08448"/>
    </source>
</evidence>
<organism evidence="2 3">
    <name type="scientific">Francisella opportunistica</name>
    <dbReference type="NCBI Taxonomy" id="2016517"/>
    <lineage>
        <taxon>Bacteria</taxon>
        <taxon>Pseudomonadati</taxon>
        <taxon>Pseudomonadota</taxon>
        <taxon>Gammaproteobacteria</taxon>
        <taxon>Thiotrichales</taxon>
        <taxon>Francisellaceae</taxon>
        <taxon>Francisella</taxon>
    </lineage>
</organism>
<keyword evidence="3" id="KW-1185">Reference proteome</keyword>
<dbReference type="Proteomes" id="UP000253862">
    <property type="component" value="Chromosome"/>
</dbReference>
<dbReference type="OrthoDB" id="5605755at2"/>
<feature type="domain" description="PAS fold-4" evidence="1">
    <location>
        <begin position="26"/>
        <end position="126"/>
    </location>
</feature>
<accession>A0A345JRE3</accession>
<dbReference type="EMBL" id="CP022375">
    <property type="protein sequence ID" value="AXH29889.1"/>
    <property type="molecule type" value="Genomic_DNA"/>
</dbReference>
<dbReference type="AlphaFoldDB" id="A0A345JRE3"/>
<dbReference type="Pfam" id="PF08448">
    <property type="entry name" value="PAS_4"/>
    <property type="match status" value="1"/>
</dbReference>
<evidence type="ECO:0000313" key="2">
    <source>
        <dbReference type="EMBL" id="AXH29889.1"/>
    </source>
</evidence>
<dbReference type="InterPro" id="IPR013656">
    <property type="entry name" value="PAS_4"/>
</dbReference>